<keyword evidence="3" id="KW-0456">Lyase</keyword>
<sequence>MNKPEREAEFRVTRMEALIASYGDDSSSSSDGDVSPPTSPSSLHNSNSEESQAKSEPVRLPPPPLALLNSPNPLDYMEIGQGSRVRNFPHIEGNYALHIFIPVYIPPTTMKNLALFLKRIVKVVPDLHVVDVDIPLSNLCKDDQKLEQVALGREFHISLGRTVPVRVHQIDSILTMLRQKFSSPKQYWIDFSKWEVFVNDEQTRSFLAMEVVAGGLAEVTRQIQSVNEIYRFHNLPEFYKDPRPHISLLWASGNVSDLLKRRVTEVLSAGTMSQSKRIFTCKFKGIKCRIGHKQYKICNGKP</sequence>
<dbReference type="FunFam" id="3.90.1140.10:FF:000008">
    <property type="entry name" value="U6 snRNA phosphodiesterase"/>
    <property type="match status" value="1"/>
</dbReference>
<keyword evidence="8" id="KW-1185">Reference proteome</keyword>
<keyword evidence="4 5" id="KW-0539">Nucleus</keyword>
<feature type="region of interest" description="Disordered" evidence="6">
    <location>
        <begin position="21"/>
        <end position="71"/>
    </location>
</feature>
<dbReference type="GO" id="GO:0005634">
    <property type="term" value="C:nucleus"/>
    <property type="evidence" value="ECO:0007669"/>
    <property type="project" value="UniProtKB-SubCell"/>
</dbReference>
<comment type="function">
    <text evidence="5">Phosphodiesterase responsible for the U6 snRNA 3' end processing. Acts as an exoribonuclease (RNase) responsible for trimming the poly(U) tract of the last nucleotides in the pre-U6 snRNA molecule, leading to the formation of mature U6 snRNA.</text>
</comment>
<dbReference type="HAMAP" id="MF_03040">
    <property type="entry name" value="USB1"/>
    <property type="match status" value="1"/>
</dbReference>
<dbReference type="STRING" id="3469.A0A4Y7KA87"/>
<dbReference type="OMA" id="KTVVLQY"/>
<reference evidence="7 8" key="1">
    <citation type="journal article" date="2018" name="Science">
        <title>The opium poppy genome and morphinan production.</title>
        <authorList>
            <person name="Guo L."/>
            <person name="Winzer T."/>
            <person name="Yang X."/>
            <person name="Li Y."/>
            <person name="Ning Z."/>
            <person name="He Z."/>
            <person name="Teodor R."/>
            <person name="Lu Y."/>
            <person name="Bowser T.A."/>
            <person name="Graham I.A."/>
            <person name="Ye K."/>
        </authorList>
    </citation>
    <scope>NUCLEOTIDE SEQUENCE [LARGE SCALE GENOMIC DNA]</scope>
    <source>
        <strain evidence="8">cv. HN1</strain>
        <tissue evidence="7">Leaves</tissue>
    </source>
</reference>
<dbReference type="GO" id="GO:0034477">
    <property type="term" value="P:U6 snRNA 3'-end processing"/>
    <property type="evidence" value="ECO:0007669"/>
    <property type="project" value="UniProtKB-UniRule"/>
</dbReference>
<evidence type="ECO:0000256" key="1">
    <source>
        <dbReference type="ARBA" id="ARBA00022722"/>
    </source>
</evidence>
<accession>A0A4Y7KA87</accession>
<dbReference type="Gramene" id="RZC69252">
    <property type="protein sequence ID" value="RZC69252"/>
    <property type="gene ID" value="C5167_034113"/>
</dbReference>
<feature type="active site" description="Proton donor/acceptor" evidence="5">
    <location>
        <position position="245"/>
    </location>
</feature>
<evidence type="ECO:0000256" key="2">
    <source>
        <dbReference type="ARBA" id="ARBA00022801"/>
    </source>
</evidence>
<dbReference type="PANTHER" id="PTHR13522:SF3">
    <property type="entry name" value="U6 SNRNA PHOSPHODIESTERASE 1"/>
    <property type="match status" value="1"/>
</dbReference>
<name>A0A4Y7KA87_PAPSO</name>
<feature type="active site" description="Proton donor/acceptor" evidence="5">
    <location>
        <position position="156"/>
    </location>
</feature>
<evidence type="ECO:0000313" key="7">
    <source>
        <dbReference type="EMBL" id="RZC69252.1"/>
    </source>
</evidence>
<comment type="similarity">
    <text evidence="5">Belongs to the 2H phosphoesterase superfamily. USB1 family.</text>
</comment>
<dbReference type="GO" id="GO:1990838">
    <property type="term" value="F:poly(U)-specific exoribonuclease activity, producing 3' uridine cyclic phosphate ends"/>
    <property type="evidence" value="ECO:0007669"/>
    <property type="project" value="UniProtKB-UniRule"/>
</dbReference>
<protein>
    <recommendedName>
        <fullName evidence="5">U6 snRNA phosphodiesterase</fullName>
        <ecNumber evidence="5">3.1.4.-</ecNumber>
    </recommendedName>
</protein>
<keyword evidence="1 5" id="KW-0540">Nuclease</keyword>
<dbReference type="GO" id="GO:0016829">
    <property type="term" value="F:lyase activity"/>
    <property type="evidence" value="ECO:0007669"/>
    <property type="project" value="UniProtKB-KW"/>
</dbReference>
<evidence type="ECO:0000256" key="4">
    <source>
        <dbReference type="ARBA" id="ARBA00023242"/>
    </source>
</evidence>
<proteinExistence type="inferred from homology"/>
<dbReference type="AlphaFoldDB" id="A0A4Y7KA87"/>
<evidence type="ECO:0000313" key="8">
    <source>
        <dbReference type="Proteomes" id="UP000316621"/>
    </source>
</evidence>
<feature type="compositionally biased region" description="Low complexity" evidence="6">
    <location>
        <begin position="21"/>
        <end position="42"/>
    </location>
</feature>
<dbReference type="OrthoDB" id="49151at2759"/>
<evidence type="ECO:0000256" key="3">
    <source>
        <dbReference type="ARBA" id="ARBA00023239"/>
    </source>
</evidence>
<dbReference type="Gene3D" id="3.90.1140.10">
    <property type="entry name" value="Cyclic phosphodiesterase"/>
    <property type="match status" value="1"/>
</dbReference>
<comment type="subcellular location">
    <subcellularLocation>
        <location evidence="5">Nucleus</location>
    </subcellularLocation>
</comment>
<dbReference type="PANTHER" id="PTHR13522">
    <property type="entry name" value="U6 SNRNA PHOSPHODIESTERASE 1"/>
    <property type="match status" value="1"/>
</dbReference>
<dbReference type="Pfam" id="PF09749">
    <property type="entry name" value="HVSL"/>
    <property type="match status" value="1"/>
</dbReference>
<gene>
    <name evidence="7" type="ORF">C5167_034113</name>
</gene>
<dbReference type="Proteomes" id="UP000316621">
    <property type="component" value="Chromosome 7"/>
</dbReference>
<dbReference type="EC" id="3.1.4.-" evidence="5"/>
<dbReference type="EMBL" id="CM010721">
    <property type="protein sequence ID" value="RZC69252.1"/>
    <property type="molecule type" value="Genomic_DNA"/>
</dbReference>
<dbReference type="InterPro" id="IPR027521">
    <property type="entry name" value="Usb1"/>
</dbReference>
<keyword evidence="2 5" id="KW-0378">Hydrolase</keyword>
<evidence type="ECO:0000256" key="5">
    <source>
        <dbReference type="HAMAP-Rule" id="MF_03040"/>
    </source>
</evidence>
<organism evidence="7 8">
    <name type="scientific">Papaver somniferum</name>
    <name type="common">Opium poppy</name>
    <dbReference type="NCBI Taxonomy" id="3469"/>
    <lineage>
        <taxon>Eukaryota</taxon>
        <taxon>Viridiplantae</taxon>
        <taxon>Streptophyta</taxon>
        <taxon>Embryophyta</taxon>
        <taxon>Tracheophyta</taxon>
        <taxon>Spermatophyta</taxon>
        <taxon>Magnoliopsida</taxon>
        <taxon>Ranunculales</taxon>
        <taxon>Papaveraceae</taxon>
        <taxon>Papaveroideae</taxon>
        <taxon>Papaver</taxon>
    </lineage>
</organism>
<evidence type="ECO:0000256" key="6">
    <source>
        <dbReference type="SAM" id="MobiDB-lite"/>
    </source>
</evidence>